<dbReference type="EMBL" id="DVNB01000013">
    <property type="protein sequence ID" value="HIU56368.1"/>
    <property type="molecule type" value="Genomic_DNA"/>
</dbReference>
<feature type="transmembrane region" description="Helical" evidence="7">
    <location>
        <begin position="316"/>
        <end position="343"/>
    </location>
</feature>
<dbReference type="PANTHER" id="PTHR30572:SF4">
    <property type="entry name" value="ABC TRANSPORTER PERMEASE YTRF"/>
    <property type="match status" value="1"/>
</dbReference>
<feature type="transmembrane region" description="Helical" evidence="7">
    <location>
        <begin position="261"/>
        <end position="287"/>
    </location>
</feature>
<feature type="domain" description="ABC3 transporter permease C-terminal" evidence="8">
    <location>
        <begin position="692"/>
        <end position="809"/>
    </location>
</feature>
<gene>
    <name evidence="9" type="ORF">IAA61_00980</name>
</gene>
<sequence>MNVLSKLALGRMRFNKSRTLLTMLAITLTTTLLAGLATSALALFDSQKQQAAAESNRHAVFKNITLEQAKQLKSHLDVEAVQLSEIFATIDHGSMNGFLTYSEDAKPGIVNGLGNLTEGRAAETDDEIYGPPAFFERMDTAPEIGNTVTISFRPNGEGEIVTRDFVITGLVSQNDVSKLGEINDSRIAYGAAVSKSLVESLIPDDERRMNANIRVKGEDSLNYDEICALINKVAADIGCQESDVDINRGYLLTMTDPGIEMITIVCAAAAVIAVFAGMVIYSIYYVGVITDVREIGRLKALGASKKQIRSMLLREGAAECAVSVPIGLVLGYLIPYVAFPAVINSLSEELPAAYAVSTYHYDMFSLPLLLAAAAVVLVTVFISLLKPMRMAGKVSPVEAMRYTEDTVGKKLRGGRRSMNVRALISANLIRNKKRTAVTMVTMGLSCVLFMSFAGIINSMDPRDIARREIPEGDFRIALDYSRNDAEYPENNLDTIQLDNPLSGELKAQIAGIDGVTGVTENDTVLISSDFASPVFENGRRDTLSYFDRDDAKRLESELTGGEIDYDSMIAQNGVICANSQFMAEYGLEIGDVIPLTVHDGKNEIPLTVTITASYESSDGMFLLPREVYDSLGITANTATDLYISADPDKYDSVKDALLDIQSTDERFVLYSMDEELRLGEASVSIVKYPMYIILIMIAVIGFINLINTMVTSIVTRKRELGILQAIGLSAPQLRRMLSGEGLVFSLGTLILSVTVGNAIGYIMFLAAKADHFMSISVYHYPVTETVILAAVLALGQLIVTLIVNRSVKRESMIDRIRNSD</sequence>
<protein>
    <submittedName>
        <fullName evidence="9">ABC transporter permease</fullName>
    </submittedName>
</protein>
<dbReference type="PANTHER" id="PTHR30572">
    <property type="entry name" value="MEMBRANE COMPONENT OF TRANSPORTER-RELATED"/>
    <property type="match status" value="1"/>
</dbReference>
<evidence type="ECO:0000256" key="7">
    <source>
        <dbReference type="SAM" id="Phobius"/>
    </source>
</evidence>
<evidence type="ECO:0000256" key="3">
    <source>
        <dbReference type="ARBA" id="ARBA00022692"/>
    </source>
</evidence>
<keyword evidence="3 7" id="KW-0812">Transmembrane</keyword>
<evidence type="ECO:0000313" key="9">
    <source>
        <dbReference type="EMBL" id="HIU56368.1"/>
    </source>
</evidence>
<feature type="transmembrane region" description="Helical" evidence="7">
    <location>
        <begin position="436"/>
        <end position="456"/>
    </location>
</feature>
<keyword evidence="4 7" id="KW-1133">Transmembrane helix</keyword>
<dbReference type="InterPro" id="IPR050250">
    <property type="entry name" value="Macrolide_Exporter_MacB"/>
</dbReference>
<dbReference type="AlphaFoldDB" id="A0A9D1M9J7"/>
<keyword evidence="2" id="KW-1003">Cell membrane</keyword>
<feature type="transmembrane region" description="Helical" evidence="7">
    <location>
        <begin position="786"/>
        <end position="807"/>
    </location>
</feature>
<accession>A0A9D1M9J7</accession>
<dbReference type="Pfam" id="PF02687">
    <property type="entry name" value="FtsX"/>
    <property type="match status" value="2"/>
</dbReference>
<feature type="domain" description="ABC3 transporter permease C-terminal" evidence="8">
    <location>
        <begin position="268"/>
        <end position="386"/>
    </location>
</feature>
<reference evidence="9" key="2">
    <citation type="journal article" date="2021" name="PeerJ">
        <title>Extensive microbial diversity within the chicken gut microbiome revealed by metagenomics and culture.</title>
        <authorList>
            <person name="Gilroy R."/>
            <person name="Ravi A."/>
            <person name="Getino M."/>
            <person name="Pursley I."/>
            <person name="Horton D.L."/>
            <person name="Alikhan N.F."/>
            <person name="Baker D."/>
            <person name="Gharbi K."/>
            <person name="Hall N."/>
            <person name="Watson M."/>
            <person name="Adriaenssens E.M."/>
            <person name="Foster-Nyarko E."/>
            <person name="Jarju S."/>
            <person name="Secka A."/>
            <person name="Antonio M."/>
            <person name="Oren A."/>
            <person name="Chaudhuri R.R."/>
            <person name="La Ragione R."/>
            <person name="Hildebrand F."/>
            <person name="Pallen M.J."/>
        </authorList>
    </citation>
    <scope>NUCLEOTIDE SEQUENCE</scope>
    <source>
        <strain evidence="9">USAMLcec3-3695</strain>
    </source>
</reference>
<evidence type="ECO:0000256" key="2">
    <source>
        <dbReference type="ARBA" id="ARBA00022475"/>
    </source>
</evidence>
<evidence type="ECO:0000256" key="5">
    <source>
        <dbReference type="ARBA" id="ARBA00023136"/>
    </source>
</evidence>
<dbReference type="Proteomes" id="UP000824109">
    <property type="component" value="Unassembled WGS sequence"/>
</dbReference>
<evidence type="ECO:0000313" key="10">
    <source>
        <dbReference type="Proteomes" id="UP000824109"/>
    </source>
</evidence>
<evidence type="ECO:0000256" key="6">
    <source>
        <dbReference type="ARBA" id="ARBA00038076"/>
    </source>
</evidence>
<dbReference type="GO" id="GO:0022857">
    <property type="term" value="F:transmembrane transporter activity"/>
    <property type="evidence" value="ECO:0007669"/>
    <property type="project" value="TreeGrafter"/>
</dbReference>
<organism evidence="9 10">
    <name type="scientific">Candidatus Ornithomonoglobus merdipullorum</name>
    <dbReference type="NCBI Taxonomy" id="2840895"/>
    <lineage>
        <taxon>Bacteria</taxon>
        <taxon>Bacillati</taxon>
        <taxon>Bacillota</taxon>
        <taxon>Clostridia</taxon>
        <taxon>Candidatus Ornithomonoglobus</taxon>
    </lineage>
</organism>
<comment type="similarity">
    <text evidence="6">Belongs to the ABC-4 integral membrane protein family.</text>
</comment>
<reference evidence="9" key="1">
    <citation type="submission" date="2020-10" db="EMBL/GenBank/DDBJ databases">
        <authorList>
            <person name="Gilroy R."/>
        </authorList>
    </citation>
    <scope>NUCLEOTIDE SEQUENCE</scope>
    <source>
        <strain evidence="9">USAMLcec3-3695</strain>
    </source>
</reference>
<feature type="transmembrane region" description="Helical" evidence="7">
    <location>
        <begin position="688"/>
        <end position="710"/>
    </location>
</feature>
<evidence type="ECO:0000256" key="1">
    <source>
        <dbReference type="ARBA" id="ARBA00004651"/>
    </source>
</evidence>
<evidence type="ECO:0000259" key="8">
    <source>
        <dbReference type="Pfam" id="PF02687"/>
    </source>
</evidence>
<comment type="caution">
    <text evidence="9">The sequence shown here is derived from an EMBL/GenBank/DDBJ whole genome shotgun (WGS) entry which is preliminary data.</text>
</comment>
<feature type="transmembrane region" description="Helical" evidence="7">
    <location>
        <begin position="363"/>
        <end position="385"/>
    </location>
</feature>
<feature type="transmembrane region" description="Helical" evidence="7">
    <location>
        <begin position="742"/>
        <end position="766"/>
    </location>
</feature>
<keyword evidence="5 7" id="KW-0472">Membrane</keyword>
<dbReference type="GO" id="GO:0005886">
    <property type="term" value="C:plasma membrane"/>
    <property type="evidence" value="ECO:0007669"/>
    <property type="project" value="UniProtKB-SubCell"/>
</dbReference>
<proteinExistence type="inferred from homology"/>
<name>A0A9D1M9J7_9FIRM</name>
<evidence type="ECO:0000256" key="4">
    <source>
        <dbReference type="ARBA" id="ARBA00022989"/>
    </source>
</evidence>
<dbReference type="InterPro" id="IPR003838">
    <property type="entry name" value="ABC3_permease_C"/>
</dbReference>
<comment type="subcellular location">
    <subcellularLocation>
        <location evidence="1">Cell membrane</location>
        <topology evidence="1">Multi-pass membrane protein</topology>
    </subcellularLocation>
</comment>